<evidence type="ECO:0000256" key="1">
    <source>
        <dbReference type="ARBA" id="ARBA00022737"/>
    </source>
</evidence>
<evidence type="ECO:0000313" key="5">
    <source>
        <dbReference type="Proteomes" id="UP001447188"/>
    </source>
</evidence>
<keyword evidence="1" id="KW-0677">Repeat</keyword>
<dbReference type="Proteomes" id="UP001447188">
    <property type="component" value="Unassembled WGS sequence"/>
</dbReference>
<organism evidence="4 5">
    <name type="scientific">Discina gigas</name>
    <dbReference type="NCBI Taxonomy" id="1032678"/>
    <lineage>
        <taxon>Eukaryota</taxon>
        <taxon>Fungi</taxon>
        <taxon>Dikarya</taxon>
        <taxon>Ascomycota</taxon>
        <taxon>Pezizomycotina</taxon>
        <taxon>Pezizomycetes</taxon>
        <taxon>Pezizales</taxon>
        <taxon>Discinaceae</taxon>
        <taxon>Discina</taxon>
    </lineage>
</organism>
<evidence type="ECO:0000256" key="3">
    <source>
        <dbReference type="PROSITE-ProRule" id="PRU00023"/>
    </source>
</evidence>
<gene>
    <name evidence="4" type="ORF">Q9L58_001902</name>
</gene>
<dbReference type="InterPro" id="IPR002110">
    <property type="entry name" value="Ankyrin_rpt"/>
</dbReference>
<keyword evidence="5" id="KW-1185">Reference proteome</keyword>
<feature type="repeat" description="ANK" evidence="3">
    <location>
        <begin position="239"/>
        <end position="271"/>
    </location>
</feature>
<name>A0ABR3GSV0_9PEZI</name>
<dbReference type="InterPro" id="IPR036770">
    <property type="entry name" value="Ankyrin_rpt-contain_sf"/>
</dbReference>
<proteinExistence type="predicted"/>
<comment type="caution">
    <text evidence="4">The sequence shown here is derived from an EMBL/GenBank/DDBJ whole genome shotgun (WGS) entry which is preliminary data.</text>
</comment>
<accession>A0ABR3GSV0</accession>
<feature type="repeat" description="ANK" evidence="3">
    <location>
        <begin position="375"/>
        <end position="407"/>
    </location>
</feature>
<dbReference type="SUPFAM" id="SSF48403">
    <property type="entry name" value="Ankyrin repeat"/>
    <property type="match status" value="2"/>
</dbReference>
<feature type="repeat" description="ANK" evidence="3">
    <location>
        <begin position="341"/>
        <end position="373"/>
    </location>
</feature>
<dbReference type="SMART" id="SM00248">
    <property type="entry name" value="ANK"/>
    <property type="match status" value="8"/>
</dbReference>
<dbReference type="PROSITE" id="PS50088">
    <property type="entry name" value="ANK_REPEAT"/>
    <property type="match status" value="5"/>
</dbReference>
<evidence type="ECO:0000313" key="4">
    <source>
        <dbReference type="EMBL" id="KAL0639021.1"/>
    </source>
</evidence>
<dbReference type="Gene3D" id="1.25.40.20">
    <property type="entry name" value="Ankyrin repeat-containing domain"/>
    <property type="match status" value="3"/>
</dbReference>
<sequence length="481" mass="52169">MDNLISPLLTVPNEILYEIAKYLVNHDVLSLLRTHHTIRLPLLCLLISKRKNDALLHGAQSNNLELVRLALSAGADVTCCRMSRNNPKGFNSSALGRAAADGNSAIIAELLRYNHPLEIRDSCRETPLLSAARHGHQAVVDQLLAAGADTSVGSRFHDSLFDTAVGSDLESTAIQFIDQANEKSILPAISKKRLAMFSLIATRGFPIAPYICHAASAGLGFIKLCLEDGAHINEVHASTKCTVLSIAAGKGEIESVRYLLDNGANPNSGPKKNRPIMKAVRHGRINVVCALLEHGVDLTVLKTRSADVLAVACAFSPPIVVMMLLDAKQGLEVDGNMEDMRQPGPLHSAAEHGNVGVIRLLLEHGATVNAKRGQKGETPLHWAARKGYFTAVEELLDGGADPRIRCQAFTPLMVANHSCASPAQKRRTMAALVRGGADITELGKKTRDLVYRRLESDEKEVQEMQEMQAEAKLRLEARNTK</sequence>
<feature type="repeat" description="ANK" evidence="3">
    <location>
        <begin position="271"/>
        <end position="303"/>
    </location>
</feature>
<keyword evidence="2 3" id="KW-0040">ANK repeat</keyword>
<feature type="repeat" description="ANK" evidence="3">
    <location>
        <begin position="123"/>
        <end position="155"/>
    </location>
</feature>
<dbReference type="PROSITE" id="PS50297">
    <property type="entry name" value="ANK_REP_REGION"/>
    <property type="match status" value="4"/>
</dbReference>
<dbReference type="Pfam" id="PF12796">
    <property type="entry name" value="Ank_2"/>
    <property type="match status" value="3"/>
</dbReference>
<dbReference type="PRINTS" id="PR01415">
    <property type="entry name" value="ANKYRIN"/>
</dbReference>
<dbReference type="PANTHER" id="PTHR24198:SF165">
    <property type="entry name" value="ANKYRIN REPEAT-CONTAINING PROTEIN-RELATED"/>
    <property type="match status" value="1"/>
</dbReference>
<dbReference type="PANTHER" id="PTHR24198">
    <property type="entry name" value="ANKYRIN REPEAT AND PROTEIN KINASE DOMAIN-CONTAINING PROTEIN"/>
    <property type="match status" value="1"/>
</dbReference>
<dbReference type="EMBL" id="JBBBZM010000015">
    <property type="protein sequence ID" value="KAL0639021.1"/>
    <property type="molecule type" value="Genomic_DNA"/>
</dbReference>
<protein>
    <submittedName>
        <fullName evidence="4">Uncharacterized protein</fullName>
    </submittedName>
</protein>
<reference evidence="4 5" key="1">
    <citation type="submission" date="2024-02" db="EMBL/GenBank/DDBJ databases">
        <title>Discinaceae phylogenomics.</title>
        <authorList>
            <person name="Dirks A.C."/>
            <person name="James T.Y."/>
        </authorList>
    </citation>
    <scope>NUCLEOTIDE SEQUENCE [LARGE SCALE GENOMIC DNA]</scope>
    <source>
        <strain evidence="4 5">ACD0624</strain>
    </source>
</reference>
<evidence type="ECO:0000256" key="2">
    <source>
        <dbReference type="ARBA" id="ARBA00023043"/>
    </source>
</evidence>